<organism evidence="1 2">
    <name type="scientific">Aerophobetes bacterium</name>
    <dbReference type="NCBI Taxonomy" id="2030807"/>
    <lineage>
        <taxon>Bacteria</taxon>
        <taxon>Candidatus Aerophobota</taxon>
    </lineage>
</organism>
<evidence type="ECO:0000313" key="2">
    <source>
        <dbReference type="Proteomes" id="UP000217838"/>
    </source>
</evidence>
<accession>A0A2A4YKC5</accession>
<name>A0A2A4YKC5_UNCAE</name>
<gene>
    <name evidence="1" type="ORF">COB11_02525</name>
</gene>
<dbReference type="Proteomes" id="UP000217838">
    <property type="component" value="Unassembled WGS sequence"/>
</dbReference>
<dbReference type="PROSITE" id="PS51257">
    <property type="entry name" value="PROKAR_LIPOPROTEIN"/>
    <property type="match status" value="1"/>
</dbReference>
<reference evidence="2" key="1">
    <citation type="submission" date="2017-08" db="EMBL/GenBank/DDBJ databases">
        <title>A dynamic microbial community with high functional redundancy inhabits the cold, oxic subseafloor aquifer.</title>
        <authorList>
            <person name="Tully B.J."/>
            <person name="Wheat C.G."/>
            <person name="Glazer B.T."/>
            <person name="Huber J.A."/>
        </authorList>
    </citation>
    <scope>NUCLEOTIDE SEQUENCE [LARGE SCALE GENOMIC DNA]</scope>
</reference>
<protein>
    <recommendedName>
        <fullName evidence="3">ABC-type transport auxiliary lipoprotein component domain-containing protein</fullName>
    </recommendedName>
</protein>
<proteinExistence type="predicted"/>
<evidence type="ECO:0008006" key="3">
    <source>
        <dbReference type="Google" id="ProtNLM"/>
    </source>
</evidence>
<comment type="caution">
    <text evidence="1">The sequence shown here is derived from an EMBL/GenBank/DDBJ whole genome shotgun (WGS) entry which is preliminary data.</text>
</comment>
<sequence>MKRILFLGFFLLIFLLTSCGYRVSNTSLYKERQTLGIPFIQGDLDGRLTSSLIRSISSSTGLKYVQSDPDVILKAEITSKVFHTIGYQYDVRDSNEDLINRLVPNEGRWVVKVKLQLIDAYSNEVLHGPFEVEASSDFDFVNFDAFHDLTFVDQAGATRSVLQFSLGQLDAREGATDTALIVAYKNLATKITRGLENL</sequence>
<dbReference type="EMBL" id="NVUU01000023">
    <property type="protein sequence ID" value="PCI95312.1"/>
    <property type="molecule type" value="Genomic_DNA"/>
</dbReference>
<dbReference type="AlphaFoldDB" id="A0A2A4YKC5"/>
<evidence type="ECO:0000313" key="1">
    <source>
        <dbReference type="EMBL" id="PCI95312.1"/>
    </source>
</evidence>